<reference evidence="2 3" key="1">
    <citation type="submission" date="2019-06" db="EMBL/GenBank/DDBJ databases">
        <title>Genomic Encyclopedia of Archaeal and Bacterial Type Strains, Phase II (KMG-II): from individual species to whole genera.</title>
        <authorList>
            <person name="Goeker M."/>
        </authorList>
    </citation>
    <scope>NUCLEOTIDE SEQUENCE [LARGE SCALE GENOMIC DNA]</scope>
    <source>
        <strain evidence="2 3">DSM 7270</strain>
    </source>
</reference>
<accession>A0A543L152</accession>
<dbReference type="EMBL" id="VFPV01000003">
    <property type="protein sequence ID" value="TQN01053.1"/>
    <property type="molecule type" value="Genomic_DNA"/>
</dbReference>
<name>A0A543L152_9BURK</name>
<sequence>MPAAVPSPAAATPQPPAQRMPDGVEEYMIHRVMQRVDVVLDQRLREAIATVVQEQTRSVLPRLREEIESVVRHAVYEAVADELASGQK</sequence>
<evidence type="ECO:0000313" key="3">
    <source>
        <dbReference type="Proteomes" id="UP000316993"/>
    </source>
</evidence>
<protein>
    <submittedName>
        <fullName evidence="2">Uncharacterized protein</fullName>
    </submittedName>
</protein>
<dbReference type="AlphaFoldDB" id="A0A543L152"/>
<proteinExistence type="predicted"/>
<gene>
    <name evidence="2" type="ORF">BDD18_2993</name>
</gene>
<comment type="caution">
    <text evidence="2">The sequence shown here is derived from an EMBL/GenBank/DDBJ whole genome shotgun (WGS) entry which is preliminary data.</text>
</comment>
<evidence type="ECO:0000313" key="2">
    <source>
        <dbReference type="EMBL" id="TQN01053.1"/>
    </source>
</evidence>
<feature type="compositionally biased region" description="Low complexity" evidence="1">
    <location>
        <begin position="1"/>
        <end position="12"/>
    </location>
</feature>
<dbReference type="RefSeq" id="WP_338071829.1">
    <property type="nucleotide sequence ID" value="NZ_JXYQ01000002.1"/>
</dbReference>
<organism evidence="2 3">
    <name type="scientific">Acidovorax temperans</name>
    <dbReference type="NCBI Taxonomy" id="80878"/>
    <lineage>
        <taxon>Bacteria</taxon>
        <taxon>Pseudomonadati</taxon>
        <taxon>Pseudomonadota</taxon>
        <taxon>Betaproteobacteria</taxon>
        <taxon>Burkholderiales</taxon>
        <taxon>Comamonadaceae</taxon>
        <taxon>Acidovorax</taxon>
    </lineage>
</organism>
<dbReference type="Proteomes" id="UP000316993">
    <property type="component" value="Unassembled WGS sequence"/>
</dbReference>
<feature type="region of interest" description="Disordered" evidence="1">
    <location>
        <begin position="1"/>
        <end position="22"/>
    </location>
</feature>
<evidence type="ECO:0000256" key="1">
    <source>
        <dbReference type="SAM" id="MobiDB-lite"/>
    </source>
</evidence>